<feature type="region of interest" description="Disordered" evidence="1">
    <location>
        <begin position="827"/>
        <end position="947"/>
    </location>
</feature>
<organism evidence="2 3">
    <name type="scientific">Fragilariopsis cylindrus CCMP1102</name>
    <dbReference type="NCBI Taxonomy" id="635003"/>
    <lineage>
        <taxon>Eukaryota</taxon>
        <taxon>Sar</taxon>
        <taxon>Stramenopiles</taxon>
        <taxon>Ochrophyta</taxon>
        <taxon>Bacillariophyta</taxon>
        <taxon>Bacillariophyceae</taxon>
        <taxon>Bacillariophycidae</taxon>
        <taxon>Bacillariales</taxon>
        <taxon>Bacillariaceae</taxon>
        <taxon>Fragilariopsis</taxon>
    </lineage>
</organism>
<evidence type="ECO:0000313" key="2">
    <source>
        <dbReference type="EMBL" id="OEU15597.1"/>
    </source>
</evidence>
<dbReference type="InParanoid" id="A0A1E7FBQ7"/>
<feature type="compositionally biased region" description="Low complexity" evidence="1">
    <location>
        <begin position="473"/>
        <end position="485"/>
    </location>
</feature>
<dbReference type="AlphaFoldDB" id="A0A1E7FBQ7"/>
<feature type="compositionally biased region" description="Polar residues" evidence="1">
    <location>
        <begin position="96"/>
        <end position="105"/>
    </location>
</feature>
<sequence length="947" mass="104776">MPEIYDPNNGSRFRSRRRRRNRNNNNGNDVTAGLLTTKPSDGPTPPPPKISTSILKKQQHGKYYNKDQTTTTKDPLEFCETSTGNDNDNDDVLSSPLPNNKDNVNSTRHRNRLVTVMKTVTTTTKKKTPSTTKRTSGKPVAAGTMPLLSSPVPMELTKTKTMTSESNSRRVDATFASCDAANDALSTRSSTQSRSNCNSVRVSLQYAVCLDTRYLDTQEGKADQDDLQRGVKGFLQSSFRRGLNPSIITWTEQSDINSIASSSSPMRNVRACTNNISKRTNSIRIKSGSLVKDDIDTTTWNGTPIRPPINHGNTNRSVVHLPKGLKAHNTWKIFRDLVKAAIDNTNSSGTPSATPSNDLHEEPLRVVIFTKDTSSLLDTNQAAHQRGIDAFWENVLGDFANGKVQSIQIVIVMGDTMVVRTTNERDDISISNGVGYGGGEDEENQQDHEQEKGQGQGQGQENVDKNSTDDNSDNNNNNTSSVDSNQSEMDSVEKLSGIVKTIEYYIQTKIEEDFKANRSRIQFDTKSETCARMDISLTTVDNTVGFHSLCQKWSREMVAVIENNDRRLPTLCFQLPETSDFDACEISFLASYKCMPFPLNSSPAKNLYADLELLSRAKVEVLQLVPIASIDASLIYGVAIGLKAALEDNEDEYQEKILLVQSLLKNLVAKDCALLIRSKGPDDEGGLFHSSGSQYFLFIPEFVLSKDGPASNNGVLHRMASIDHILDEANDMDALTLSHRQEEGDIPVDNNPFSEYIEASLDCLDCSPLNPWFQYSLDITGASNPKRVTWKEEKENSVSKCASEEQITNRKGWTDESGIGSLVDEVREENNEKENEKGHFTSSKERKATHPTGLKVTEDILDDVEDGDDELMIDSDDELMVDSSAVTQDSKRQHNKSIIPKPKNQREECAEMEWSGSDDSSSLGGSVGDSDSSSNDSTSFGTFDYTH</sequence>
<dbReference type="OrthoDB" id="49088at2759"/>
<evidence type="ECO:0000256" key="1">
    <source>
        <dbReference type="SAM" id="MobiDB-lite"/>
    </source>
</evidence>
<protein>
    <submittedName>
        <fullName evidence="2">Uncharacterized protein</fullName>
    </submittedName>
</protein>
<reference evidence="2 3" key="1">
    <citation type="submission" date="2016-09" db="EMBL/GenBank/DDBJ databases">
        <title>Extensive genetic diversity and differential bi-allelic expression allows diatom success in the polar Southern Ocean.</title>
        <authorList>
            <consortium name="DOE Joint Genome Institute"/>
            <person name="Mock T."/>
            <person name="Otillar R.P."/>
            <person name="Strauss J."/>
            <person name="Dupont C."/>
            <person name="Frickenhaus S."/>
            <person name="Maumus F."/>
            <person name="Mcmullan M."/>
            <person name="Sanges R."/>
            <person name="Schmutz J."/>
            <person name="Toseland A."/>
            <person name="Valas R."/>
            <person name="Veluchamy A."/>
            <person name="Ward B.J."/>
            <person name="Allen A."/>
            <person name="Barry K."/>
            <person name="Falciatore A."/>
            <person name="Ferrante M."/>
            <person name="Fortunato A.E."/>
            <person name="Gloeckner G."/>
            <person name="Gruber A."/>
            <person name="Hipkin R."/>
            <person name="Janech M."/>
            <person name="Kroth P."/>
            <person name="Leese F."/>
            <person name="Lindquist E."/>
            <person name="Lyon B.R."/>
            <person name="Martin J."/>
            <person name="Mayer C."/>
            <person name="Parker M."/>
            <person name="Quesneville H."/>
            <person name="Raymond J."/>
            <person name="Uhlig C."/>
            <person name="Valentin K.U."/>
            <person name="Worden A.Z."/>
            <person name="Armbrust E.V."/>
            <person name="Bowler C."/>
            <person name="Green B."/>
            <person name="Moulton V."/>
            <person name="Van Oosterhout C."/>
            <person name="Grigoriev I."/>
        </authorList>
    </citation>
    <scope>NUCLEOTIDE SEQUENCE [LARGE SCALE GENOMIC DNA]</scope>
    <source>
        <strain evidence="2 3">CCMP1102</strain>
    </source>
</reference>
<accession>A0A1E7FBQ7</accession>
<gene>
    <name evidence="2" type="ORF">FRACYDRAFT_240290</name>
</gene>
<feature type="compositionally biased region" description="Acidic residues" evidence="1">
    <location>
        <begin position="859"/>
        <end position="880"/>
    </location>
</feature>
<evidence type="ECO:0000313" key="3">
    <source>
        <dbReference type="Proteomes" id="UP000095751"/>
    </source>
</evidence>
<feature type="compositionally biased region" description="Basic residues" evidence="1">
    <location>
        <begin position="13"/>
        <end position="22"/>
    </location>
</feature>
<feature type="region of interest" description="Disordered" evidence="1">
    <location>
        <begin position="1"/>
        <end position="105"/>
    </location>
</feature>
<feature type="compositionally biased region" description="Low complexity" evidence="1">
    <location>
        <begin position="122"/>
        <end position="134"/>
    </location>
</feature>
<dbReference type="EMBL" id="KV784359">
    <property type="protein sequence ID" value="OEU15597.1"/>
    <property type="molecule type" value="Genomic_DNA"/>
</dbReference>
<feature type="region of interest" description="Disordered" evidence="1">
    <location>
        <begin position="428"/>
        <end position="490"/>
    </location>
</feature>
<feature type="region of interest" description="Disordered" evidence="1">
    <location>
        <begin position="122"/>
        <end position="151"/>
    </location>
</feature>
<proteinExistence type="predicted"/>
<dbReference type="Proteomes" id="UP000095751">
    <property type="component" value="Unassembled WGS sequence"/>
</dbReference>
<keyword evidence="3" id="KW-1185">Reference proteome</keyword>
<dbReference type="KEGG" id="fcy:FRACYDRAFT_240290"/>
<name>A0A1E7FBQ7_9STRA</name>
<feature type="compositionally biased region" description="Basic and acidic residues" evidence="1">
    <location>
        <begin position="827"/>
        <end position="848"/>
    </location>
</feature>
<feature type="region of interest" description="Disordered" evidence="1">
    <location>
        <begin position="801"/>
        <end position="820"/>
    </location>
</feature>
<feature type="compositionally biased region" description="Low complexity" evidence="1">
    <location>
        <begin position="915"/>
        <end position="941"/>
    </location>
</feature>